<proteinExistence type="predicted"/>
<dbReference type="EMBL" id="FRAJ01000017">
    <property type="protein sequence ID" value="SHK41473.1"/>
    <property type="molecule type" value="Genomic_DNA"/>
</dbReference>
<accession>A0A1M6S9N7</accession>
<evidence type="ECO:0000313" key="1">
    <source>
        <dbReference type="EMBL" id="SHK41473.1"/>
    </source>
</evidence>
<reference evidence="1 2" key="1">
    <citation type="submission" date="2016-11" db="EMBL/GenBank/DDBJ databases">
        <authorList>
            <person name="Jaros S."/>
            <person name="Januszkiewicz K."/>
            <person name="Wedrychowicz H."/>
        </authorList>
    </citation>
    <scope>NUCLEOTIDE SEQUENCE [LARGE SCALE GENOMIC DNA]</scope>
    <source>
        <strain evidence="1 2">DSM 14501</strain>
    </source>
</reference>
<protein>
    <submittedName>
        <fullName evidence="1">Uncharacterized protein</fullName>
    </submittedName>
</protein>
<sequence>MKDFNLLDVYSKLGDLKEINYRNILAIATIIELLIEKGIISRQEFTHKAYIIDNMSTEELKILRTMNR</sequence>
<dbReference type="RefSeq" id="WP_072968103.1">
    <property type="nucleotide sequence ID" value="NZ_FRAJ01000017.1"/>
</dbReference>
<gene>
    <name evidence="1" type="ORF">SAMN02745883_01993</name>
</gene>
<evidence type="ECO:0000313" key="2">
    <source>
        <dbReference type="Proteomes" id="UP000184082"/>
    </source>
</evidence>
<keyword evidence="2" id="KW-1185">Reference proteome</keyword>
<dbReference type="AlphaFoldDB" id="A0A1M6S9N7"/>
<organism evidence="1 2">
    <name type="scientific">Caminicella sporogenes DSM 14501</name>
    <dbReference type="NCBI Taxonomy" id="1121266"/>
    <lineage>
        <taxon>Bacteria</taxon>
        <taxon>Bacillati</taxon>
        <taxon>Bacillota</taxon>
        <taxon>Clostridia</taxon>
        <taxon>Peptostreptococcales</taxon>
        <taxon>Caminicellaceae</taxon>
        <taxon>Caminicella</taxon>
    </lineage>
</organism>
<name>A0A1M6S9N7_9FIRM</name>
<dbReference type="Proteomes" id="UP000184082">
    <property type="component" value="Unassembled WGS sequence"/>
</dbReference>